<keyword evidence="2" id="KW-1185">Reference proteome</keyword>
<accession>A0ABS4ULM8</accession>
<reference evidence="1 2" key="1">
    <citation type="submission" date="2021-03" db="EMBL/GenBank/DDBJ databases">
        <title>Sequencing the genomes of 1000 actinobacteria strains.</title>
        <authorList>
            <person name="Klenk H.-P."/>
        </authorList>
    </citation>
    <scope>NUCLEOTIDE SEQUENCE [LARGE SCALE GENOMIC DNA]</scope>
    <source>
        <strain evidence="1 2">DSM 18824</strain>
    </source>
</reference>
<protein>
    <submittedName>
        <fullName evidence="1">Uncharacterized protein</fullName>
    </submittedName>
</protein>
<organism evidence="1 2">
    <name type="scientific">Kribbella aluminosa</name>
    <dbReference type="NCBI Taxonomy" id="416017"/>
    <lineage>
        <taxon>Bacteria</taxon>
        <taxon>Bacillati</taxon>
        <taxon>Actinomycetota</taxon>
        <taxon>Actinomycetes</taxon>
        <taxon>Propionibacteriales</taxon>
        <taxon>Kribbellaceae</taxon>
        <taxon>Kribbella</taxon>
    </lineage>
</organism>
<comment type="caution">
    <text evidence="1">The sequence shown here is derived from an EMBL/GenBank/DDBJ whole genome shotgun (WGS) entry which is preliminary data.</text>
</comment>
<evidence type="ECO:0000313" key="1">
    <source>
        <dbReference type="EMBL" id="MBP2352530.1"/>
    </source>
</evidence>
<dbReference type="RefSeq" id="WP_209695263.1">
    <property type="nucleotide sequence ID" value="NZ_BAAAVU010000009.1"/>
</dbReference>
<gene>
    <name evidence="1" type="ORF">JOF29_003613</name>
</gene>
<dbReference type="Proteomes" id="UP000755585">
    <property type="component" value="Unassembled WGS sequence"/>
</dbReference>
<proteinExistence type="predicted"/>
<dbReference type="EMBL" id="JAGINT010000001">
    <property type="protein sequence ID" value="MBP2352530.1"/>
    <property type="molecule type" value="Genomic_DNA"/>
</dbReference>
<sequence>MSSPVDGPRDVGGELRIRFSLRKPSKPLAATAPFYSYGVHKIYDQYGMHRVFDNQYGGAGSWI</sequence>
<evidence type="ECO:0000313" key="2">
    <source>
        <dbReference type="Proteomes" id="UP000755585"/>
    </source>
</evidence>
<name>A0ABS4ULM8_9ACTN</name>